<feature type="transmembrane region" description="Helical" evidence="6">
    <location>
        <begin position="213"/>
        <end position="236"/>
    </location>
</feature>
<feature type="transmembrane region" description="Helical" evidence="6">
    <location>
        <begin position="338"/>
        <end position="362"/>
    </location>
</feature>
<feature type="transmembrane region" description="Helical" evidence="6">
    <location>
        <begin position="98"/>
        <end position="119"/>
    </location>
</feature>
<evidence type="ECO:0000256" key="1">
    <source>
        <dbReference type="ARBA" id="ARBA00004141"/>
    </source>
</evidence>
<protein>
    <submittedName>
        <fullName evidence="8">Multidrug effflux MFS transporter</fullName>
    </submittedName>
</protein>
<evidence type="ECO:0000256" key="5">
    <source>
        <dbReference type="ARBA" id="ARBA00023136"/>
    </source>
</evidence>
<evidence type="ECO:0000256" key="4">
    <source>
        <dbReference type="ARBA" id="ARBA00022989"/>
    </source>
</evidence>
<feature type="transmembrane region" description="Helical" evidence="6">
    <location>
        <begin position="131"/>
        <end position="156"/>
    </location>
</feature>
<evidence type="ECO:0000313" key="8">
    <source>
        <dbReference type="EMBL" id="KAA0921193.1"/>
    </source>
</evidence>
<dbReference type="GO" id="GO:0005886">
    <property type="term" value="C:plasma membrane"/>
    <property type="evidence" value="ECO:0007669"/>
    <property type="project" value="TreeGrafter"/>
</dbReference>
<dbReference type="PROSITE" id="PS50850">
    <property type="entry name" value="MFS"/>
    <property type="match status" value="1"/>
</dbReference>
<feature type="transmembrane region" description="Helical" evidence="6">
    <location>
        <begin position="73"/>
        <end position="92"/>
    </location>
</feature>
<dbReference type="PANTHER" id="PTHR23502">
    <property type="entry name" value="MAJOR FACILITATOR SUPERFAMILY"/>
    <property type="match status" value="1"/>
</dbReference>
<organism evidence="8 9">
    <name type="scientific">Aquicoccus porphyridii</name>
    <dbReference type="NCBI Taxonomy" id="1852029"/>
    <lineage>
        <taxon>Bacteria</taxon>
        <taxon>Pseudomonadati</taxon>
        <taxon>Pseudomonadota</taxon>
        <taxon>Alphaproteobacteria</taxon>
        <taxon>Rhodobacterales</taxon>
        <taxon>Paracoccaceae</taxon>
        <taxon>Aquicoccus</taxon>
    </lineage>
</organism>
<feature type="transmembrane region" description="Helical" evidence="6">
    <location>
        <begin position="248"/>
        <end position="268"/>
    </location>
</feature>
<dbReference type="Gene3D" id="1.20.1720.10">
    <property type="entry name" value="Multidrug resistance protein D"/>
    <property type="match status" value="1"/>
</dbReference>
<feature type="transmembrane region" description="Helical" evidence="6">
    <location>
        <begin position="305"/>
        <end position="326"/>
    </location>
</feature>
<feature type="domain" description="Major facilitator superfamily (MFS) profile" evidence="7">
    <location>
        <begin position="6"/>
        <end position="395"/>
    </location>
</feature>
<dbReference type="PANTHER" id="PTHR23502:SF132">
    <property type="entry name" value="POLYAMINE TRANSPORTER 2-RELATED"/>
    <property type="match status" value="1"/>
</dbReference>
<dbReference type="SUPFAM" id="SSF103473">
    <property type="entry name" value="MFS general substrate transporter"/>
    <property type="match status" value="1"/>
</dbReference>
<keyword evidence="4 6" id="KW-1133">Transmembrane helix</keyword>
<dbReference type="InterPro" id="IPR036259">
    <property type="entry name" value="MFS_trans_sf"/>
</dbReference>
<evidence type="ECO:0000256" key="2">
    <source>
        <dbReference type="ARBA" id="ARBA00022448"/>
    </source>
</evidence>
<dbReference type="AlphaFoldDB" id="A0A5A9ZV47"/>
<proteinExistence type="predicted"/>
<dbReference type="Proteomes" id="UP000325291">
    <property type="component" value="Unassembled WGS sequence"/>
</dbReference>
<evidence type="ECO:0000256" key="3">
    <source>
        <dbReference type="ARBA" id="ARBA00022692"/>
    </source>
</evidence>
<evidence type="ECO:0000259" key="7">
    <source>
        <dbReference type="PROSITE" id="PS50850"/>
    </source>
</evidence>
<keyword evidence="5 6" id="KW-0472">Membrane</keyword>
<accession>A0A5A9ZV47</accession>
<comment type="caution">
    <text evidence="8">The sequence shown here is derived from an EMBL/GenBank/DDBJ whole genome shotgun (WGS) entry which is preliminary data.</text>
</comment>
<evidence type="ECO:0000256" key="6">
    <source>
        <dbReference type="SAM" id="Phobius"/>
    </source>
</evidence>
<feature type="transmembrane region" description="Helical" evidence="6">
    <location>
        <begin position="162"/>
        <end position="181"/>
    </location>
</feature>
<dbReference type="EMBL" id="VINQ01000001">
    <property type="protein sequence ID" value="KAA0921193.1"/>
    <property type="molecule type" value="Genomic_DNA"/>
</dbReference>
<feature type="transmembrane region" description="Helical" evidence="6">
    <location>
        <begin position="44"/>
        <end position="61"/>
    </location>
</feature>
<feature type="transmembrane region" description="Helical" evidence="6">
    <location>
        <begin position="368"/>
        <end position="389"/>
    </location>
</feature>
<name>A0A5A9ZV47_9RHOB</name>
<sequence length="398" mass="42542">MARAEFVALMAMLFATVAFSIDAMLPALPEIGAELSPDNLNRAQLILTAFVIGLGLGTFVTGPLSDTFGRKRVIIVGAAVYITGAAAAWAAQSLELMLAARLVQGLGAAGPRVVGMAVIRDLYSGRLMARLMSIVMMIFALVPAIAPLLGAGIIALSNWRGIFVAFVLFALIGAGWVGLRLEETLPRERRRPLRIRPILRALREILGHPMVRITIVVQTLCLAMLFATIASVQQIYDVTYDRAESFPWWFGGICLVSASASFVNAALVVRLGMRFLVTVMLVAQVLFSGVMVILSHLALSPDIGFVFFLIWQTTLFFQAGMTLGNLNAMGMEPLGHIAGTAASVIAGLATVLSMGLAMPIGLGFDGTFAPLAQGVFGLAVVALALMLWLRRVEQRSLP</sequence>
<reference evidence="8 9" key="1">
    <citation type="submission" date="2019-07" db="EMBL/GenBank/DDBJ databases">
        <title>Aquicoccus porphyridii gen. nov., sp. nov., isolated from a small marine red alga, Porphyridium marinum.</title>
        <authorList>
            <person name="Liu L."/>
        </authorList>
    </citation>
    <scope>NUCLEOTIDE SEQUENCE [LARGE SCALE GENOMIC DNA]</scope>
    <source>
        <strain evidence="8 9">L1 8-17</strain>
    </source>
</reference>
<keyword evidence="9" id="KW-1185">Reference proteome</keyword>
<keyword evidence="3 6" id="KW-0812">Transmembrane</keyword>
<dbReference type="InterPro" id="IPR020846">
    <property type="entry name" value="MFS_dom"/>
</dbReference>
<feature type="transmembrane region" description="Helical" evidence="6">
    <location>
        <begin position="275"/>
        <end position="299"/>
    </location>
</feature>
<dbReference type="GO" id="GO:0022857">
    <property type="term" value="F:transmembrane transporter activity"/>
    <property type="evidence" value="ECO:0007669"/>
    <property type="project" value="InterPro"/>
</dbReference>
<gene>
    <name evidence="8" type="ORF">FLO80_01755</name>
</gene>
<dbReference type="Pfam" id="PF07690">
    <property type="entry name" value="MFS_1"/>
    <property type="match status" value="1"/>
</dbReference>
<dbReference type="InterPro" id="IPR011701">
    <property type="entry name" value="MFS"/>
</dbReference>
<comment type="subcellular location">
    <subcellularLocation>
        <location evidence="1">Membrane</location>
        <topology evidence="1">Multi-pass membrane protein</topology>
    </subcellularLocation>
</comment>
<keyword evidence="2" id="KW-0813">Transport</keyword>
<evidence type="ECO:0000313" key="9">
    <source>
        <dbReference type="Proteomes" id="UP000325291"/>
    </source>
</evidence>